<gene>
    <name evidence="1" type="ORF">D5H75_29300</name>
</gene>
<dbReference type="Pfam" id="PF04655">
    <property type="entry name" value="APH_6_hur"/>
    <property type="match status" value="1"/>
</dbReference>
<name>A0A3A4AFM1_9ACTN</name>
<organism evidence="1 2">
    <name type="scientific">Bailinhaonella thermotolerans</name>
    <dbReference type="NCBI Taxonomy" id="1070861"/>
    <lineage>
        <taxon>Bacteria</taxon>
        <taxon>Bacillati</taxon>
        <taxon>Actinomycetota</taxon>
        <taxon>Actinomycetes</taxon>
        <taxon>Streptosporangiales</taxon>
        <taxon>Streptosporangiaceae</taxon>
        <taxon>Bailinhaonella</taxon>
    </lineage>
</organism>
<dbReference type="EMBL" id="QZEY01000015">
    <property type="protein sequence ID" value="RJL24433.1"/>
    <property type="molecule type" value="Genomic_DNA"/>
</dbReference>
<dbReference type="InterPro" id="IPR006748">
    <property type="entry name" value="NH2Glyco/OHUrea_AB-resist_kin"/>
</dbReference>
<evidence type="ECO:0000313" key="1">
    <source>
        <dbReference type="EMBL" id="RJL24433.1"/>
    </source>
</evidence>
<comment type="caution">
    <text evidence="1">The sequence shown here is derived from an EMBL/GenBank/DDBJ whole genome shotgun (WGS) entry which is preliminary data.</text>
</comment>
<dbReference type="Proteomes" id="UP000265768">
    <property type="component" value="Unassembled WGS sequence"/>
</dbReference>
<sequence>MISVPEGLAARHAEYGPEDGGPAWIATVPGLVERFLGEWGLRIDGDAMHGYAGLVLPVTREDGTPAALKIQPVNEESAGSYDALRIWDGRGAVRLLADDPVAGAMLLERLDFTRPLSVLGDEAEEARIIAEMLVRLHAHPAPPGMRRLADVAADMLGEVPAALERLAGERDRHLLKMCAGAVRELLPESGDRLLHWDLHHKNVLAGEREPWLAIDPNPLAGDPGFDLMPALGDLWDETAETGDPARVLRRFDLMTEVMGLDRERAAGWTLGRALQNTLWDVADGEREMHPSQVMIAEAVLSR</sequence>
<dbReference type="RefSeq" id="WP_119929809.1">
    <property type="nucleotide sequence ID" value="NZ_QZEY01000015.1"/>
</dbReference>
<protein>
    <submittedName>
        <fullName evidence="1">Hydroxyurea phosphotransferase</fullName>
    </submittedName>
</protein>
<keyword evidence="2" id="KW-1185">Reference proteome</keyword>
<proteinExistence type="predicted"/>
<dbReference type="GO" id="GO:0019748">
    <property type="term" value="P:secondary metabolic process"/>
    <property type="evidence" value="ECO:0007669"/>
    <property type="project" value="InterPro"/>
</dbReference>
<dbReference type="AlphaFoldDB" id="A0A3A4AFM1"/>
<dbReference type="InterPro" id="IPR011009">
    <property type="entry name" value="Kinase-like_dom_sf"/>
</dbReference>
<keyword evidence="1" id="KW-0808">Transferase</keyword>
<evidence type="ECO:0000313" key="2">
    <source>
        <dbReference type="Proteomes" id="UP000265768"/>
    </source>
</evidence>
<dbReference type="OrthoDB" id="3638028at2"/>
<reference evidence="1 2" key="1">
    <citation type="submission" date="2018-09" db="EMBL/GenBank/DDBJ databases">
        <title>YIM 75507 draft genome.</title>
        <authorList>
            <person name="Tang S."/>
            <person name="Feng Y."/>
        </authorList>
    </citation>
    <scope>NUCLEOTIDE SEQUENCE [LARGE SCALE GENOMIC DNA]</scope>
    <source>
        <strain evidence="1 2">YIM 75507</strain>
    </source>
</reference>
<dbReference type="GO" id="GO:0016773">
    <property type="term" value="F:phosphotransferase activity, alcohol group as acceptor"/>
    <property type="evidence" value="ECO:0007669"/>
    <property type="project" value="InterPro"/>
</dbReference>
<dbReference type="SUPFAM" id="SSF56112">
    <property type="entry name" value="Protein kinase-like (PK-like)"/>
    <property type="match status" value="1"/>
</dbReference>
<accession>A0A3A4AFM1</accession>